<keyword evidence="3" id="KW-0804">Transcription</keyword>
<evidence type="ECO:0000256" key="3">
    <source>
        <dbReference type="ARBA" id="ARBA00023163"/>
    </source>
</evidence>
<evidence type="ECO:0000313" key="7">
    <source>
        <dbReference type="Proteomes" id="UP000318483"/>
    </source>
</evidence>
<dbReference type="GO" id="GO:0003700">
    <property type="term" value="F:DNA-binding transcription factor activity"/>
    <property type="evidence" value="ECO:0007669"/>
    <property type="project" value="TreeGrafter"/>
</dbReference>
<keyword evidence="7" id="KW-1185">Reference proteome</keyword>
<organism evidence="6 7">
    <name type="scientific">Qingshengfaniella alkalisoli</name>
    <dbReference type="NCBI Taxonomy" id="2599296"/>
    <lineage>
        <taxon>Bacteria</taxon>
        <taxon>Pseudomonadati</taxon>
        <taxon>Pseudomonadota</taxon>
        <taxon>Alphaproteobacteria</taxon>
        <taxon>Rhodobacterales</taxon>
        <taxon>Paracoccaceae</taxon>
        <taxon>Qingshengfaniella</taxon>
    </lineage>
</organism>
<keyword evidence="2" id="KW-0238">DNA-binding</keyword>
<dbReference type="OrthoDB" id="6057486at2"/>
<proteinExistence type="predicted"/>
<dbReference type="PROSITE" id="PS51078">
    <property type="entry name" value="ICLR_ED"/>
    <property type="match status" value="1"/>
</dbReference>
<dbReference type="PROSITE" id="PS51077">
    <property type="entry name" value="HTH_ICLR"/>
    <property type="match status" value="1"/>
</dbReference>
<geneLocation type="plasmid" evidence="6 7">
    <name>unnamed1</name>
</geneLocation>
<dbReference type="PANTHER" id="PTHR30136">
    <property type="entry name" value="HELIX-TURN-HELIX TRANSCRIPTIONAL REGULATOR, ICLR FAMILY"/>
    <property type="match status" value="1"/>
</dbReference>
<dbReference type="InterPro" id="IPR014757">
    <property type="entry name" value="Tscrpt_reg_IclR_C"/>
</dbReference>
<name>A0A5B8IB95_9RHOB</name>
<dbReference type="Pfam" id="PF09339">
    <property type="entry name" value="HTH_IclR"/>
    <property type="match status" value="1"/>
</dbReference>
<dbReference type="Gene3D" id="1.10.10.10">
    <property type="entry name" value="Winged helix-like DNA-binding domain superfamily/Winged helix DNA-binding domain"/>
    <property type="match status" value="1"/>
</dbReference>
<evidence type="ECO:0000256" key="2">
    <source>
        <dbReference type="ARBA" id="ARBA00023125"/>
    </source>
</evidence>
<feature type="domain" description="HTH iclR-type" evidence="4">
    <location>
        <begin position="12"/>
        <end position="73"/>
    </location>
</feature>
<protein>
    <submittedName>
        <fullName evidence="6">IclR family transcriptional regulator</fullName>
    </submittedName>
</protein>
<dbReference type="InterPro" id="IPR036388">
    <property type="entry name" value="WH-like_DNA-bd_sf"/>
</dbReference>
<dbReference type="InterPro" id="IPR050707">
    <property type="entry name" value="HTH_MetabolicPath_Reg"/>
</dbReference>
<evidence type="ECO:0000313" key="6">
    <source>
        <dbReference type="EMBL" id="QDY70676.1"/>
    </source>
</evidence>
<dbReference type="Proteomes" id="UP000318483">
    <property type="component" value="Plasmid unnamed1"/>
</dbReference>
<dbReference type="PANTHER" id="PTHR30136:SF24">
    <property type="entry name" value="HTH-TYPE TRANSCRIPTIONAL REPRESSOR ALLR"/>
    <property type="match status" value="1"/>
</dbReference>
<gene>
    <name evidence="6" type="ORF">FPZ52_13425</name>
</gene>
<dbReference type="GO" id="GO:0045892">
    <property type="term" value="P:negative regulation of DNA-templated transcription"/>
    <property type="evidence" value="ECO:0007669"/>
    <property type="project" value="TreeGrafter"/>
</dbReference>
<dbReference type="EMBL" id="CP042262">
    <property type="protein sequence ID" value="QDY70676.1"/>
    <property type="molecule type" value="Genomic_DNA"/>
</dbReference>
<dbReference type="SUPFAM" id="SSF55781">
    <property type="entry name" value="GAF domain-like"/>
    <property type="match status" value="1"/>
</dbReference>
<dbReference type="InterPro" id="IPR005471">
    <property type="entry name" value="Tscrpt_reg_IclR_N"/>
</dbReference>
<dbReference type="Pfam" id="PF01614">
    <property type="entry name" value="IclR_C"/>
    <property type="match status" value="1"/>
</dbReference>
<feature type="domain" description="IclR-ED" evidence="5">
    <location>
        <begin position="74"/>
        <end position="258"/>
    </location>
</feature>
<keyword evidence="6" id="KW-0614">Plasmid</keyword>
<dbReference type="GO" id="GO:0003677">
    <property type="term" value="F:DNA binding"/>
    <property type="evidence" value="ECO:0007669"/>
    <property type="project" value="UniProtKB-KW"/>
</dbReference>
<keyword evidence="1" id="KW-0805">Transcription regulation</keyword>
<dbReference type="InterPro" id="IPR029016">
    <property type="entry name" value="GAF-like_dom_sf"/>
</dbReference>
<evidence type="ECO:0000259" key="4">
    <source>
        <dbReference type="PROSITE" id="PS51077"/>
    </source>
</evidence>
<dbReference type="InterPro" id="IPR036390">
    <property type="entry name" value="WH_DNA-bd_sf"/>
</dbReference>
<dbReference type="SMART" id="SM00346">
    <property type="entry name" value="HTH_ICLR"/>
    <property type="match status" value="1"/>
</dbReference>
<sequence length="262" mass="28532">MAEDTKAKKSLVPAINRSTLVLDLVAGEQGALTVSEISRRMNLARSSVHAICATLTSLDLLVRNSDQTFAIGPHVMRWSRAFSHRSDVAAEFARIWDEGAIELQGATITLSVLDGNEVVYIGARNSDHTPWFSFRVGMRLPMAFTATGHAFMSCMTDSEIRRRFQDGMPPSMTSRSPQTLDDLLRLVQETRRRGYSVDNQAVSDGMICFGCPVLNSANAPVAGVAVSLPVEEVTTEKETKIVTTLKGIASTISQRLGADLNT</sequence>
<dbReference type="Gene3D" id="3.30.450.40">
    <property type="match status" value="1"/>
</dbReference>
<evidence type="ECO:0000259" key="5">
    <source>
        <dbReference type="PROSITE" id="PS51078"/>
    </source>
</evidence>
<dbReference type="KEGG" id="lit:FPZ52_13425"/>
<dbReference type="RefSeq" id="WP_146366092.1">
    <property type="nucleotide sequence ID" value="NZ_CP042262.1"/>
</dbReference>
<dbReference type="SUPFAM" id="SSF46785">
    <property type="entry name" value="Winged helix' DNA-binding domain"/>
    <property type="match status" value="1"/>
</dbReference>
<accession>A0A5B8IB95</accession>
<reference evidence="6 7" key="1">
    <citation type="submission" date="2019-07" db="EMBL/GenBank/DDBJ databases">
        <title>Litoreibacter alkalisoli sp. nov., isolated from saline-alkaline soil.</title>
        <authorList>
            <person name="Wang S."/>
            <person name="Xu L."/>
            <person name="Xing Y.-T."/>
            <person name="Sun J.-Q."/>
        </authorList>
    </citation>
    <scope>NUCLEOTIDE SEQUENCE [LARGE SCALE GENOMIC DNA]</scope>
    <source>
        <strain evidence="6 7">LN3S51</strain>
        <plasmid evidence="6 7">unnamed1</plasmid>
    </source>
</reference>
<dbReference type="AlphaFoldDB" id="A0A5B8IB95"/>
<evidence type="ECO:0000256" key="1">
    <source>
        <dbReference type="ARBA" id="ARBA00023015"/>
    </source>
</evidence>